<dbReference type="Pfam" id="PF12680">
    <property type="entry name" value="SnoaL_2"/>
    <property type="match status" value="1"/>
</dbReference>
<dbReference type="EMBL" id="UINC01095278">
    <property type="protein sequence ID" value="SVC51237.1"/>
    <property type="molecule type" value="Genomic_DNA"/>
</dbReference>
<feature type="domain" description="SnoaL-like" evidence="1">
    <location>
        <begin position="30"/>
        <end position="127"/>
    </location>
</feature>
<protein>
    <recommendedName>
        <fullName evidence="1">SnoaL-like domain-containing protein</fullName>
    </recommendedName>
</protein>
<dbReference type="InterPro" id="IPR037401">
    <property type="entry name" value="SnoaL-like"/>
</dbReference>
<dbReference type="PROSITE" id="PS51257">
    <property type="entry name" value="PROKAR_LIPOPROTEIN"/>
    <property type="match status" value="1"/>
</dbReference>
<evidence type="ECO:0000313" key="2">
    <source>
        <dbReference type="EMBL" id="SVC51237.1"/>
    </source>
</evidence>
<sequence>MSKIKLLMIVFLFAGCSVPDFMIQGQLDDFERALEEEDVNWIMDQYTDDVVRELPDGFKFKGKDEVRMYWEDLFQSVENIEVEAIDFVTSGFPPAKLALHWRWKADVVAKSKYFKFDTVGTTIKIEGMDLTYGSGFKTARVITFWNTLDMLQQAGYKVTK</sequence>
<evidence type="ECO:0000259" key="1">
    <source>
        <dbReference type="Pfam" id="PF12680"/>
    </source>
</evidence>
<dbReference type="AlphaFoldDB" id="A0A382MTZ2"/>
<reference evidence="2" key="1">
    <citation type="submission" date="2018-05" db="EMBL/GenBank/DDBJ databases">
        <authorList>
            <person name="Lanie J.A."/>
            <person name="Ng W.-L."/>
            <person name="Kazmierczak K.M."/>
            <person name="Andrzejewski T.M."/>
            <person name="Davidsen T.M."/>
            <person name="Wayne K.J."/>
            <person name="Tettelin H."/>
            <person name="Glass J.I."/>
            <person name="Rusch D."/>
            <person name="Podicherti R."/>
            <person name="Tsui H.-C.T."/>
            <person name="Winkler M.E."/>
        </authorList>
    </citation>
    <scope>NUCLEOTIDE SEQUENCE</scope>
</reference>
<dbReference type="SUPFAM" id="SSF54427">
    <property type="entry name" value="NTF2-like"/>
    <property type="match status" value="1"/>
</dbReference>
<dbReference type="InterPro" id="IPR032710">
    <property type="entry name" value="NTF2-like_dom_sf"/>
</dbReference>
<accession>A0A382MTZ2</accession>
<organism evidence="2">
    <name type="scientific">marine metagenome</name>
    <dbReference type="NCBI Taxonomy" id="408172"/>
    <lineage>
        <taxon>unclassified sequences</taxon>
        <taxon>metagenomes</taxon>
        <taxon>ecological metagenomes</taxon>
    </lineage>
</organism>
<dbReference type="Gene3D" id="3.10.450.50">
    <property type="match status" value="1"/>
</dbReference>
<proteinExistence type="predicted"/>
<name>A0A382MTZ2_9ZZZZ</name>
<gene>
    <name evidence="2" type="ORF">METZ01_LOCUS304091</name>
</gene>